<keyword evidence="9" id="KW-0539">Nucleus</keyword>
<dbReference type="Pfam" id="PF00240">
    <property type="entry name" value="ubiquitin"/>
    <property type="match status" value="1"/>
</dbReference>
<evidence type="ECO:0000256" key="3">
    <source>
        <dbReference type="ARBA" id="ARBA00013081"/>
    </source>
</evidence>
<dbReference type="InterPro" id="IPR023214">
    <property type="entry name" value="HAD_sf"/>
</dbReference>
<evidence type="ECO:0000256" key="7">
    <source>
        <dbReference type="ARBA" id="ARBA00022842"/>
    </source>
</evidence>
<dbReference type="InterPro" id="IPR051658">
    <property type="entry name" value="UBLCP1"/>
</dbReference>
<dbReference type="SUPFAM" id="SSF56784">
    <property type="entry name" value="HAD-like"/>
    <property type="match status" value="2"/>
</dbReference>
<dbReference type="GO" id="GO:0004722">
    <property type="term" value="F:protein serine/threonine phosphatase activity"/>
    <property type="evidence" value="ECO:0007669"/>
    <property type="project" value="UniProtKB-EC"/>
</dbReference>
<dbReference type="Proteomes" id="UP000694866">
    <property type="component" value="Unplaced"/>
</dbReference>
<evidence type="ECO:0000256" key="8">
    <source>
        <dbReference type="ARBA" id="ARBA00022912"/>
    </source>
</evidence>
<dbReference type="SMART" id="SM00577">
    <property type="entry name" value="CPDc"/>
    <property type="match status" value="1"/>
</dbReference>
<evidence type="ECO:0000313" key="15">
    <source>
        <dbReference type="Proteomes" id="UP000694866"/>
    </source>
</evidence>
<evidence type="ECO:0000259" key="13">
    <source>
        <dbReference type="PROSITE" id="PS50053"/>
    </source>
</evidence>
<comment type="catalytic activity">
    <reaction evidence="11">
        <text>O-phospho-L-seryl-[protein] + H2O = L-seryl-[protein] + phosphate</text>
        <dbReference type="Rhea" id="RHEA:20629"/>
        <dbReference type="Rhea" id="RHEA-COMP:9863"/>
        <dbReference type="Rhea" id="RHEA-COMP:11604"/>
        <dbReference type="ChEBI" id="CHEBI:15377"/>
        <dbReference type="ChEBI" id="CHEBI:29999"/>
        <dbReference type="ChEBI" id="CHEBI:43474"/>
        <dbReference type="ChEBI" id="CHEBI:83421"/>
        <dbReference type="EC" id="3.1.3.16"/>
    </reaction>
</comment>
<dbReference type="PROSITE" id="PS50969">
    <property type="entry name" value="FCP1"/>
    <property type="match status" value="1"/>
</dbReference>
<dbReference type="SUPFAM" id="SSF54236">
    <property type="entry name" value="Ubiquitin-like"/>
    <property type="match status" value="1"/>
</dbReference>
<dbReference type="PANTHER" id="PTHR48493:SF1">
    <property type="entry name" value="UBIQUITIN-LIKE DOMAIN-CONTAINING CTD PHOSPHATASE 1"/>
    <property type="match status" value="1"/>
</dbReference>
<dbReference type="InterPro" id="IPR011943">
    <property type="entry name" value="HAD-SF_hydro_IIID"/>
</dbReference>
<accession>A0A9R1UBP7</accession>
<dbReference type="InterPro" id="IPR029071">
    <property type="entry name" value="Ubiquitin-like_domsf"/>
</dbReference>
<dbReference type="GO" id="GO:0090364">
    <property type="term" value="P:regulation of proteasome assembly"/>
    <property type="evidence" value="ECO:0007669"/>
    <property type="project" value="InterPro"/>
</dbReference>
<keyword evidence="15" id="KW-1185">Reference proteome</keyword>
<evidence type="ECO:0000313" key="16">
    <source>
        <dbReference type="RefSeq" id="XP_011315012.1"/>
    </source>
</evidence>
<evidence type="ECO:0000256" key="11">
    <source>
        <dbReference type="ARBA" id="ARBA00047761"/>
    </source>
</evidence>
<evidence type="ECO:0000256" key="10">
    <source>
        <dbReference type="ARBA" id="ARBA00032039"/>
    </source>
</evidence>
<dbReference type="PANTHER" id="PTHR48493">
    <property type="entry name" value="UBIQUITIN-LIKE DOMAIN-CONTAINING CTD PHOSPHATASE 1"/>
    <property type="match status" value="1"/>
</dbReference>
<comment type="cofactor">
    <cofactor evidence="1">
        <name>Mg(2+)</name>
        <dbReference type="ChEBI" id="CHEBI:18420"/>
    </cofactor>
</comment>
<proteinExistence type="predicted"/>
<evidence type="ECO:0000256" key="2">
    <source>
        <dbReference type="ARBA" id="ARBA00004123"/>
    </source>
</evidence>
<dbReference type="GO" id="GO:0005634">
    <property type="term" value="C:nucleus"/>
    <property type="evidence" value="ECO:0007669"/>
    <property type="project" value="UniProtKB-SubCell"/>
</dbReference>
<comment type="catalytic activity">
    <reaction evidence="12">
        <text>O-phospho-L-threonyl-[protein] + H2O = L-threonyl-[protein] + phosphate</text>
        <dbReference type="Rhea" id="RHEA:47004"/>
        <dbReference type="Rhea" id="RHEA-COMP:11060"/>
        <dbReference type="Rhea" id="RHEA-COMP:11605"/>
        <dbReference type="ChEBI" id="CHEBI:15377"/>
        <dbReference type="ChEBI" id="CHEBI:30013"/>
        <dbReference type="ChEBI" id="CHEBI:43474"/>
        <dbReference type="ChEBI" id="CHEBI:61977"/>
        <dbReference type="EC" id="3.1.3.16"/>
    </reaction>
</comment>
<evidence type="ECO:0000256" key="9">
    <source>
        <dbReference type="ARBA" id="ARBA00023242"/>
    </source>
</evidence>
<name>A0A9R1UBP7_9HYME</name>
<evidence type="ECO:0000256" key="12">
    <source>
        <dbReference type="ARBA" id="ARBA00048336"/>
    </source>
</evidence>
<organism evidence="15 16">
    <name type="scientific">Fopius arisanus</name>
    <dbReference type="NCBI Taxonomy" id="64838"/>
    <lineage>
        <taxon>Eukaryota</taxon>
        <taxon>Metazoa</taxon>
        <taxon>Ecdysozoa</taxon>
        <taxon>Arthropoda</taxon>
        <taxon>Hexapoda</taxon>
        <taxon>Insecta</taxon>
        <taxon>Pterygota</taxon>
        <taxon>Neoptera</taxon>
        <taxon>Endopterygota</taxon>
        <taxon>Hymenoptera</taxon>
        <taxon>Apocrita</taxon>
        <taxon>Ichneumonoidea</taxon>
        <taxon>Braconidae</taxon>
        <taxon>Opiinae</taxon>
        <taxon>Fopius</taxon>
    </lineage>
</organism>
<dbReference type="OrthoDB" id="1711508at2759"/>
<dbReference type="Gene3D" id="3.10.20.90">
    <property type="entry name" value="Phosphatidylinositol 3-kinase Catalytic Subunit, Chain A, domain 1"/>
    <property type="match status" value="1"/>
</dbReference>
<keyword evidence="8" id="KW-0904">Protein phosphatase</keyword>
<dbReference type="InterPro" id="IPR036412">
    <property type="entry name" value="HAD-like_sf"/>
</dbReference>
<protein>
    <recommendedName>
        <fullName evidence="4">Ubiquitin-like domain-containing CTD phosphatase 1</fullName>
        <ecNumber evidence="3">3.1.3.16</ecNumber>
    </recommendedName>
    <alternativeName>
        <fullName evidence="10">Nuclear proteasome inhibitor UBLCP1</fullName>
    </alternativeName>
</protein>
<dbReference type="GO" id="GO:0046872">
    <property type="term" value="F:metal ion binding"/>
    <property type="evidence" value="ECO:0007669"/>
    <property type="project" value="UniProtKB-KW"/>
</dbReference>
<dbReference type="InterPro" id="IPR000626">
    <property type="entry name" value="Ubiquitin-like_dom"/>
</dbReference>
<evidence type="ECO:0000256" key="4">
    <source>
        <dbReference type="ARBA" id="ARBA00014187"/>
    </source>
</evidence>
<dbReference type="KEGG" id="fas:105273958"/>
<keyword evidence="7" id="KW-0460">Magnesium</keyword>
<dbReference type="GeneID" id="105273958"/>
<dbReference type="Gene3D" id="3.40.50.1000">
    <property type="entry name" value="HAD superfamily/HAD-like"/>
    <property type="match status" value="2"/>
</dbReference>
<dbReference type="RefSeq" id="XP_011315012.1">
    <property type="nucleotide sequence ID" value="XM_011316710.1"/>
</dbReference>
<dbReference type="AlphaFoldDB" id="A0A9R1UBP7"/>
<dbReference type="InterPro" id="IPR004274">
    <property type="entry name" value="FCP1_dom"/>
</dbReference>
<reference evidence="16" key="1">
    <citation type="submission" date="2025-08" db="UniProtKB">
        <authorList>
            <consortium name="RefSeq"/>
        </authorList>
    </citation>
    <scope>IDENTIFICATION</scope>
    <source>
        <strain evidence="16">USDA-PBARC FA_bdor</strain>
        <tissue evidence="16">Whole organism</tissue>
    </source>
</reference>
<comment type="subcellular location">
    <subcellularLocation>
        <location evidence="2">Nucleus</location>
    </subcellularLocation>
</comment>
<keyword evidence="6" id="KW-0378">Hydrolase</keyword>
<evidence type="ECO:0000256" key="5">
    <source>
        <dbReference type="ARBA" id="ARBA00022723"/>
    </source>
</evidence>
<gene>
    <name evidence="16" type="primary">LOC105273958</name>
</gene>
<evidence type="ECO:0000256" key="6">
    <source>
        <dbReference type="ARBA" id="ARBA00022801"/>
    </source>
</evidence>
<feature type="domain" description="FCP1 homology" evidence="14">
    <location>
        <begin position="422"/>
        <end position="577"/>
    </location>
</feature>
<feature type="domain" description="Ubiquitin-like" evidence="13">
    <location>
        <begin position="26"/>
        <end position="103"/>
    </location>
</feature>
<sequence length="606" mass="70930">MFSSAMCDTRQNESCSSDFIENSCIPSITVKWGSHTFEIKDIYDDTTVRDLKQKIFMKIGIRPDRQKLLNLCKGKLPDDNQTIGELNLRSGFKLIVMGSKEEDIIDSVYSLPGSLKMIESRQQSRKCSHSRTQIEECNPMLPERKKIRGITNPVDYEIYLTKIQQKIRNGRIKQLEHMDSSKKLLVIGINDGLSSIKLNRQGMHAFLTQAYQHYNIAIWSCSTSTSIRRTLLALAHKQKYNICLYLDQNSMISTFEPNYGSICIKPLDIIWMNYTNWSEKNTIIIEDKWLNVFINEESALIIRRMSGGGSFDNNLLLEKIGEYLKLIGELSDFRVLNHKKWIDYKNQESRKRFIEKIGPLPDEREIIRFLNGDQRFEKYNSSSDNEYIPGNTKRMKLESDDSFYDKIERKCEEYSIKELSPLNQQKKLLVLDIDYTLCNPDCRLARPYLHEFLAKVYKYYDIVIWAGSNRNWTYGALTDLNILITRIYRIAFYLDEQAMIPVETPKIIGSINVKPLGLIWRKYASYSARNTIIIDDEKSNFLMNPQSGLEIQPFILNQANCTDDAELQFLTEYLELIAEVEDFRTLNHKEWRDYKLFHNKRDTKKN</sequence>
<evidence type="ECO:0000259" key="14">
    <source>
        <dbReference type="PROSITE" id="PS50969"/>
    </source>
</evidence>
<dbReference type="SMART" id="SM00213">
    <property type="entry name" value="UBQ"/>
    <property type="match status" value="1"/>
</dbReference>
<keyword evidence="5" id="KW-0479">Metal-binding</keyword>
<dbReference type="PROSITE" id="PS50053">
    <property type="entry name" value="UBIQUITIN_2"/>
    <property type="match status" value="1"/>
</dbReference>
<dbReference type="NCBIfam" id="TIGR02245">
    <property type="entry name" value="HAD_IIID1"/>
    <property type="match status" value="1"/>
</dbReference>
<evidence type="ECO:0000256" key="1">
    <source>
        <dbReference type="ARBA" id="ARBA00001946"/>
    </source>
</evidence>
<dbReference type="Pfam" id="PF03031">
    <property type="entry name" value="NIF"/>
    <property type="match status" value="2"/>
</dbReference>
<dbReference type="EC" id="3.1.3.16" evidence="3"/>